<dbReference type="InterPro" id="IPR047785">
    <property type="entry name" value="tRNA_MNMC2"/>
</dbReference>
<keyword evidence="6 10" id="KW-0819">tRNA processing</keyword>
<comment type="subcellular location">
    <subcellularLocation>
        <location evidence="10">Cytoplasm</location>
    </subcellularLocation>
</comment>
<proteinExistence type="inferred from homology"/>
<feature type="region of interest" description="tRNA (mnm(5)s(2)U34)-methyltransferase" evidence="10">
    <location>
        <begin position="1"/>
        <end position="242"/>
    </location>
</feature>
<dbReference type="PANTHER" id="PTHR13847">
    <property type="entry name" value="SARCOSINE DEHYDROGENASE-RELATED"/>
    <property type="match status" value="1"/>
</dbReference>
<keyword evidence="2 10" id="KW-0489">Methyltransferase</keyword>
<evidence type="ECO:0000256" key="1">
    <source>
        <dbReference type="ARBA" id="ARBA00022490"/>
    </source>
</evidence>
<reference evidence="14" key="1">
    <citation type="submission" date="2016-10" db="EMBL/GenBank/DDBJ databases">
        <authorList>
            <person name="Varghese N."/>
            <person name="Submissions S."/>
        </authorList>
    </citation>
    <scope>NUCLEOTIDE SEQUENCE [LARGE SCALE GENOMIC DNA]</scope>
    <source>
        <strain evidence="14">ANC 5109</strain>
    </source>
</reference>
<dbReference type="EC" id="1.5.-.-" evidence="10"/>
<dbReference type="Gene3D" id="3.40.50.150">
    <property type="entry name" value="Vaccinia Virus protein VP39"/>
    <property type="match status" value="1"/>
</dbReference>
<protein>
    <recommendedName>
        <fullName evidence="10">tRNA 5-methylaminomethyl-2-thiouridine biosynthesis bifunctional protein MnmC</fullName>
        <shortName evidence="10">tRNA mnm(5)s(2)U biosynthesis bifunctional protein</shortName>
    </recommendedName>
    <domain>
        <recommendedName>
            <fullName evidence="10">tRNA (mnm(5)s(2)U34)-methyltransferase</fullName>
            <ecNumber evidence="10">2.1.1.61</ecNumber>
        </recommendedName>
    </domain>
    <domain>
        <recommendedName>
            <fullName evidence="10">FAD-dependent cmnm(5)s(2)U34 oxidoreductase</fullName>
            <ecNumber evidence="10">1.5.-.-</ecNumber>
        </recommendedName>
    </domain>
</protein>
<dbReference type="Gene3D" id="3.50.50.60">
    <property type="entry name" value="FAD/NAD(P)-binding domain"/>
    <property type="match status" value="1"/>
</dbReference>
<keyword evidence="4 10" id="KW-0808">Transferase</keyword>
<evidence type="ECO:0000256" key="6">
    <source>
        <dbReference type="ARBA" id="ARBA00022694"/>
    </source>
</evidence>
<dbReference type="InterPro" id="IPR006076">
    <property type="entry name" value="FAD-dep_OxRdtase"/>
</dbReference>
<evidence type="ECO:0000256" key="2">
    <source>
        <dbReference type="ARBA" id="ARBA00022603"/>
    </source>
</evidence>
<evidence type="ECO:0000256" key="9">
    <source>
        <dbReference type="ARBA" id="ARBA00023268"/>
    </source>
</evidence>
<name>A0A1H3JS47_9GAMM</name>
<dbReference type="GO" id="GO:0016645">
    <property type="term" value="F:oxidoreductase activity, acting on the CH-NH group of donors"/>
    <property type="evidence" value="ECO:0007669"/>
    <property type="project" value="InterPro"/>
</dbReference>
<accession>A0A1H3JS47</accession>
<feature type="region of interest" description="FAD-dependent cmnm(5)s(2)U34 oxidoreductase" evidence="10">
    <location>
        <begin position="276"/>
        <end position="639"/>
    </location>
</feature>
<dbReference type="SUPFAM" id="SSF51971">
    <property type="entry name" value="Nucleotide-binding domain"/>
    <property type="match status" value="1"/>
</dbReference>
<comment type="cofactor">
    <cofactor evidence="10">
        <name>FAD</name>
        <dbReference type="ChEBI" id="CHEBI:57692"/>
    </cofactor>
</comment>
<gene>
    <name evidence="10" type="primary">mnmC</name>
    <name evidence="13" type="ORF">SAMN05421643_11010</name>
</gene>
<dbReference type="GO" id="GO:0032259">
    <property type="term" value="P:methylation"/>
    <property type="evidence" value="ECO:0007669"/>
    <property type="project" value="UniProtKB-KW"/>
</dbReference>
<evidence type="ECO:0000256" key="8">
    <source>
        <dbReference type="ARBA" id="ARBA00023002"/>
    </source>
</evidence>
<sequence length="639" mass="71861">MSSAIQTADLDWQCVDGIDMPVSKQFGQAYFSSAHALLEAQHVFLNGNDLTTRLTKLADFEYFCVGETAFGTGLNALTLWQMWQQLRPNNHSHLHLISVEKHPLTKADFIRAANVWPELQPLAQQLIQQYPLPIAGCHRLDFPAERFSIDLWLGDVNEVLPVIVKTKAVDAWFLNSFLSSQYPDIWKKNVLSQIVRLSNNGTTFASCSVTDSLIEGLREHDISVSCPSAFNNQYPMLKAIWNRAKSENHDLITTTTQPQRQFNAADSFQQREIAIIGAGIAGLSCAYAFASRGHQVTIYDQSAPLAGASGNPLALLNPRLGRIEHSAQHLVTLAWQYAMPHYQKFKAFRPIHVSQLALKADDDLLELATQYPQGIFATKKENISDLETAYPSLKLLRAGTISPQLLRDQILEHALIQFQHAEVSELRKLSDSNQKSKIQVIDIKQQCLGEFDHVMVCAAMNSQKFSQQLPQLKPNRGQVSWLNNANYPLKPDQAYSYGGYCMQLDEQHLILGASFYPDREDEEALAEDHLHNYALIHSVFPDYAQSLAPIETWQGRASVRTQSPDYFPLLGKIQPDAEIYTFTALGSKGFLFAPLCSEVLVAQVLAEACPLSSYWVNKLNPQRFIKKVKPKKPYYQKPS</sequence>
<evidence type="ECO:0000259" key="11">
    <source>
        <dbReference type="Pfam" id="PF01266"/>
    </source>
</evidence>
<keyword evidence="5 10" id="KW-0949">S-adenosyl-L-methionine</keyword>
<evidence type="ECO:0000256" key="7">
    <source>
        <dbReference type="ARBA" id="ARBA00022827"/>
    </source>
</evidence>
<organism evidence="13 14">
    <name type="scientific">Acinetobacter kyonggiensis</name>
    <dbReference type="NCBI Taxonomy" id="595670"/>
    <lineage>
        <taxon>Bacteria</taxon>
        <taxon>Pseudomonadati</taxon>
        <taxon>Pseudomonadota</taxon>
        <taxon>Gammaproteobacteria</taxon>
        <taxon>Moraxellales</taxon>
        <taxon>Moraxellaceae</taxon>
        <taxon>Acinetobacter</taxon>
    </lineage>
</organism>
<dbReference type="InterPro" id="IPR036188">
    <property type="entry name" value="FAD/NAD-bd_sf"/>
</dbReference>
<keyword evidence="9 10" id="KW-0511">Multifunctional enzyme</keyword>
<dbReference type="Pfam" id="PF01266">
    <property type="entry name" value="DAO"/>
    <property type="match status" value="1"/>
</dbReference>
<dbReference type="EMBL" id="FNPK01000010">
    <property type="protein sequence ID" value="SDY42084.1"/>
    <property type="molecule type" value="Genomic_DNA"/>
</dbReference>
<dbReference type="Proteomes" id="UP000199035">
    <property type="component" value="Unassembled WGS sequence"/>
</dbReference>
<evidence type="ECO:0000256" key="10">
    <source>
        <dbReference type="HAMAP-Rule" id="MF_01102"/>
    </source>
</evidence>
<feature type="domain" description="MnmC-like methyltransferase" evidence="12">
    <location>
        <begin position="117"/>
        <end position="240"/>
    </location>
</feature>
<evidence type="ECO:0000259" key="12">
    <source>
        <dbReference type="Pfam" id="PF05430"/>
    </source>
</evidence>
<dbReference type="NCBIfam" id="NF033855">
    <property type="entry name" value="tRNA_MNMC2"/>
    <property type="match status" value="1"/>
</dbReference>
<dbReference type="Gene3D" id="3.30.9.10">
    <property type="entry name" value="D-Amino Acid Oxidase, subunit A, domain 2"/>
    <property type="match status" value="1"/>
</dbReference>
<keyword evidence="8 10" id="KW-0560">Oxidoreductase</keyword>
<evidence type="ECO:0000313" key="13">
    <source>
        <dbReference type="EMBL" id="SDY42084.1"/>
    </source>
</evidence>
<dbReference type="EC" id="2.1.1.61" evidence="10"/>
<keyword evidence="7 10" id="KW-0274">FAD</keyword>
<dbReference type="InterPro" id="IPR029063">
    <property type="entry name" value="SAM-dependent_MTases_sf"/>
</dbReference>
<dbReference type="PANTHER" id="PTHR13847:SF283">
    <property type="entry name" value="TRNA 5-METHYLAMINOMETHYL-2-THIOURIDINE BIOSYNTHESIS BIFUNCTIONAL PROTEIN MNMC"/>
    <property type="match status" value="1"/>
</dbReference>
<dbReference type="GO" id="GO:0050660">
    <property type="term" value="F:flavin adenine dinucleotide binding"/>
    <property type="evidence" value="ECO:0007669"/>
    <property type="project" value="UniProtKB-UniRule"/>
</dbReference>
<dbReference type="InterPro" id="IPR017610">
    <property type="entry name" value="tRNA_S-uridine_synth_MnmC_C"/>
</dbReference>
<keyword evidence="3 10" id="KW-0285">Flavoprotein</keyword>
<evidence type="ECO:0000256" key="3">
    <source>
        <dbReference type="ARBA" id="ARBA00022630"/>
    </source>
</evidence>
<dbReference type="HAMAP" id="MF_01102">
    <property type="entry name" value="MnmC"/>
    <property type="match status" value="1"/>
</dbReference>
<dbReference type="Pfam" id="PF05430">
    <property type="entry name" value="Methyltransf_30"/>
    <property type="match status" value="1"/>
</dbReference>
<keyword evidence="1 10" id="KW-0963">Cytoplasm</keyword>
<dbReference type="AlphaFoldDB" id="A0A1H3JS47"/>
<evidence type="ECO:0000256" key="4">
    <source>
        <dbReference type="ARBA" id="ARBA00022679"/>
    </source>
</evidence>
<dbReference type="GO" id="GO:0005737">
    <property type="term" value="C:cytoplasm"/>
    <property type="evidence" value="ECO:0007669"/>
    <property type="project" value="UniProtKB-SubCell"/>
</dbReference>
<dbReference type="GO" id="GO:0002097">
    <property type="term" value="P:tRNA wobble base modification"/>
    <property type="evidence" value="ECO:0007669"/>
    <property type="project" value="UniProtKB-UniRule"/>
</dbReference>
<dbReference type="NCBIfam" id="TIGR03197">
    <property type="entry name" value="MnmC_Cterm"/>
    <property type="match status" value="1"/>
</dbReference>
<comment type="similarity">
    <text evidence="10">In the C-terminal section; belongs to the DAO family.</text>
</comment>
<keyword evidence="14" id="KW-1185">Reference proteome</keyword>
<evidence type="ECO:0000313" key="14">
    <source>
        <dbReference type="Proteomes" id="UP000199035"/>
    </source>
</evidence>
<dbReference type="STRING" id="595670.SAMN05421643_11010"/>
<evidence type="ECO:0000256" key="5">
    <source>
        <dbReference type="ARBA" id="ARBA00022691"/>
    </source>
</evidence>
<feature type="domain" description="FAD dependent oxidoreductase" evidence="11">
    <location>
        <begin position="273"/>
        <end position="601"/>
    </location>
</feature>
<dbReference type="RefSeq" id="WP_092690016.1">
    <property type="nucleotide sequence ID" value="NZ_FNPK01000010.1"/>
</dbReference>
<comment type="function">
    <text evidence="10">Catalyzes the last two steps in the biosynthesis of 5-methylaminomethyl-2-thiouridine (mnm(5)s(2)U) at the wobble position (U34) in tRNA. Catalyzes the FAD-dependent demodification of cmnm(5)s(2)U34 to nm(5)s(2)U34, followed by the transfer of a methyl group from S-adenosyl-L-methionine to nm(5)s(2)U34, to form mnm(5)s(2)U34.</text>
</comment>
<dbReference type="InterPro" id="IPR008471">
    <property type="entry name" value="MnmC-like_methylTransf"/>
</dbReference>
<dbReference type="InterPro" id="IPR023032">
    <property type="entry name" value="tRNA_MAMT_biosynth_bifunc_MnmC"/>
</dbReference>
<comment type="similarity">
    <text evidence="10">In the N-terminal section; belongs to the methyltransferase superfamily. tRNA (mnm(5)s(2)U34)-methyltransferase family.</text>
</comment>
<dbReference type="GO" id="GO:0004808">
    <property type="term" value="F:tRNA (5-methylaminomethyl-2-thiouridylate)(34)-methyltransferase activity"/>
    <property type="evidence" value="ECO:0007669"/>
    <property type="project" value="UniProtKB-EC"/>
</dbReference>
<comment type="catalytic activity">
    <reaction evidence="10">
        <text>5-aminomethyl-2-thiouridine(34) in tRNA + S-adenosyl-L-methionine = 5-methylaminomethyl-2-thiouridine(34) in tRNA + S-adenosyl-L-homocysteine + H(+)</text>
        <dbReference type="Rhea" id="RHEA:19569"/>
        <dbReference type="Rhea" id="RHEA-COMP:10195"/>
        <dbReference type="Rhea" id="RHEA-COMP:10197"/>
        <dbReference type="ChEBI" id="CHEBI:15378"/>
        <dbReference type="ChEBI" id="CHEBI:57856"/>
        <dbReference type="ChEBI" id="CHEBI:59789"/>
        <dbReference type="ChEBI" id="CHEBI:74454"/>
        <dbReference type="ChEBI" id="CHEBI:74455"/>
        <dbReference type="EC" id="2.1.1.61"/>
    </reaction>
</comment>